<evidence type="ECO:0000313" key="3">
    <source>
        <dbReference type="EMBL" id="QHT27750.1"/>
    </source>
</evidence>
<dbReference type="PANTHER" id="PTHR13844">
    <property type="entry name" value="SWI/SNF-RELATED MATRIX-ASSOCIATED ACTIN-DEPENDENT REGULATOR OF CHROMATIN SUBFAMILY D"/>
    <property type="match status" value="1"/>
</dbReference>
<dbReference type="SUPFAM" id="SSF47592">
    <property type="entry name" value="SWIB/MDM2 domain"/>
    <property type="match status" value="1"/>
</dbReference>
<dbReference type="Gene3D" id="1.10.245.10">
    <property type="entry name" value="SWIB/MDM2 domain"/>
    <property type="match status" value="1"/>
</dbReference>
<feature type="region of interest" description="Disordered" evidence="1">
    <location>
        <begin position="1"/>
        <end position="21"/>
    </location>
</feature>
<dbReference type="Pfam" id="PF02201">
    <property type="entry name" value="SWIB"/>
    <property type="match status" value="1"/>
</dbReference>
<dbReference type="AlphaFoldDB" id="A0A6C0EH90"/>
<reference evidence="3" key="1">
    <citation type="journal article" date="2020" name="Nature">
        <title>Giant virus diversity and host interactions through global metagenomics.</title>
        <authorList>
            <person name="Schulz F."/>
            <person name="Roux S."/>
            <person name="Paez-Espino D."/>
            <person name="Jungbluth S."/>
            <person name="Walsh D.A."/>
            <person name="Denef V.J."/>
            <person name="McMahon K.D."/>
            <person name="Konstantinidis K.T."/>
            <person name="Eloe-Fadrosh E.A."/>
            <person name="Kyrpides N.C."/>
            <person name="Woyke T."/>
        </authorList>
    </citation>
    <scope>NUCLEOTIDE SEQUENCE</scope>
    <source>
        <strain evidence="3">GVMAG-M-3300023179-33</strain>
    </source>
</reference>
<sequence length="230" mass="24906">MAKTTATKTKASSAQPEPENVVVEATSVPTEKKVKKVKAPKEAVSAPVETAPVVVAEPASAPADQVVEVENSIAEKALEFTAKLQQVGNLLASLKPEFKNIEKMFVRELKASQKLNTKRKRKSGNRAPSGFVKPTRISDELAKFLDKPIGSEMARTDVTKDINAYIRANKLQDASNGRKIIPDKKLASLLKIKQNEELTYFNLQKFMSIHFAKAGAKVTEVTAGGASTSA</sequence>
<protein>
    <recommendedName>
        <fullName evidence="2">DM2 domain-containing protein</fullName>
    </recommendedName>
</protein>
<dbReference type="InterPro" id="IPR003121">
    <property type="entry name" value="SWIB_MDM2_domain"/>
</dbReference>
<dbReference type="EMBL" id="MN739829">
    <property type="protein sequence ID" value="QHT27750.1"/>
    <property type="molecule type" value="Genomic_DNA"/>
</dbReference>
<dbReference type="InterPro" id="IPR036885">
    <property type="entry name" value="SWIB_MDM2_dom_sf"/>
</dbReference>
<evidence type="ECO:0000259" key="2">
    <source>
        <dbReference type="PROSITE" id="PS51925"/>
    </source>
</evidence>
<name>A0A6C0EH90_9ZZZZ</name>
<accession>A0A6C0EH90</accession>
<feature type="region of interest" description="Disordered" evidence="1">
    <location>
        <begin position="113"/>
        <end position="132"/>
    </location>
</feature>
<proteinExistence type="predicted"/>
<dbReference type="CDD" id="cd10567">
    <property type="entry name" value="SWIB-MDM2_like"/>
    <property type="match status" value="1"/>
</dbReference>
<feature type="compositionally biased region" description="Low complexity" evidence="1">
    <location>
        <begin position="1"/>
        <end position="14"/>
    </location>
</feature>
<dbReference type="SMART" id="SM00151">
    <property type="entry name" value="SWIB"/>
    <property type="match status" value="1"/>
</dbReference>
<feature type="domain" description="DM2" evidence="2">
    <location>
        <begin position="130"/>
        <end position="213"/>
    </location>
</feature>
<evidence type="ECO:0000256" key="1">
    <source>
        <dbReference type="SAM" id="MobiDB-lite"/>
    </source>
</evidence>
<organism evidence="3">
    <name type="scientific">viral metagenome</name>
    <dbReference type="NCBI Taxonomy" id="1070528"/>
    <lineage>
        <taxon>unclassified sequences</taxon>
        <taxon>metagenomes</taxon>
        <taxon>organismal metagenomes</taxon>
    </lineage>
</organism>
<dbReference type="PROSITE" id="PS51925">
    <property type="entry name" value="SWIB_MDM2"/>
    <property type="match status" value="1"/>
</dbReference>
<dbReference type="InterPro" id="IPR019835">
    <property type="entry name" value="SWIB_domain"/>
</dbReference>